<name>A0A6J7ZVU0_MYTCO</name>
<dbReference type="Proteomes" id="UP000507470">
    <property type="component" value="Unassembled WGS sequence"/>
</dbReference>
<evidence type="ECO:0000313" key="1">
    <source>
        <dbReference type="EMBL" id="CAC5356674.1"/>
    </source>
</evidence>
<protein>
    <submittedName>
        <fullName evidence="1">Uncharacterized protein</fullName>
    </submittedName>
</protein>
<evidence type="ECO:0000313" key="2">
    <source>
        <dbReference type="Proteomes" id="UP000507470"/>
    </source>
</evidence>
<accession>A0A6J7ZVU0</accession>
<dbReference type="AlphaFoldDB" id="A0A6J7ZVU0"/>
<dbReference type="PANTHER" id="PTHR14187:SF5">
    <property type="entry name" value="HEAT SHOCK 70 KDA PROTEIN 12A"/>
    <property type="match status" value="1"/>
</dbReference>
<gene>
    <name evidence="1" type="ORF">MCOR_704</name>
</gene>
<dbReference type="OrthoDB" id="2963168at2759"/>
<proteinExistence type="predicted"/>
<reference evidence="1 2" key="1">
    <citation type="submission" date="2020-06" db="EMBL/GenBank/DDBJ databases">
        <authorList>
            <person name="Li R."/>
            <person name="Bekaert M."/>
        </authorList>
    </citation>
    <scope>NUCLEOTIDE SEQUENCE [LARGE SCALE GENOMIC DNA]</scope>
    <source>
        <strain evidence="2">wild</strain>
    </source>
</reference>
<sequence>MQSFKQEAPDANQAIIRECEQIKRKVKGSGDKIEMRVPYACLNNICLKFRDENFLSVISTSKYGNDISLKGESLRIEADIVHILFKTTIDMIIALIEDIFKGYKDAHNVTNIFMIGCLSECILVQEAVRQKFFRKSIIVPDDSYLAMEENDDLSLLFQEELTKTFSSHKLHNHIGYDKVFFINATDAADLNIDRLKYTLVDIAFEQSTWGQKMPIVRVPLDLQISDLRFNGLKIITKKRLLEINKSNEEFALT</sequence>
<keyword evidence="2" id="KW-1185">Reference proteome</keyword>
<dbReference type="EMBL" id="CACVKT020000164">
    <property type="protein sequence ID" value="CAC5356674.1"/>
    <property type="molecule type" value="Genomic_DNA"/>
</dbReference>
<dbReference type="PANTHER" id="PTHR14187">
    <property type="entry name" value="ALPHA KINASE/ELONGATION FACTOR 2 KINASE"/>
    <property type="match status" value="1"/>
</dbReference>
<organism evidence="1 2">
    <name type="scientific">Mytilus coruscus</name>
    <name type="common">Sea mussel</name>
    <dbReference type="NCBI Taxonomy" id="42192"/>
    <lineage>
        <taxon>Eukaryota</taxon>
        <taxon>Metazoa</taxon>
        <taxon>Spiralia</taxon>
        <taxon>Lophotrochozoa</taxon>
        <taxon>Mollusca</taxon>
        <taxon>Bivalvia</taxon>
        <taxon>Autobranchia</taxon>
        <taxon>Pteriomorphia</taxon>
        <taxon>Mytilida</taxon>
        <taxon>Mytiloidea</taxon>
        <taxon>Mytilidae</taxon>
        <taxon>Mytilinae</taxon>
        <taxon>Mytilus</taxon>
    </lineage>
</organism>